<dbReference type="InterPro" id="IPR001667">
    <property type="entry name" value="DDH_dom"/>
</dbReference>
<dbReference type="GO" id="GO:0005737">
    <property type="term" value="C:cytoplasm"/>
    <property type="evidence" value="ECO:0007669"/>
    <property type="project" value="InterPro"/>
</dbReference>
<keyword evidence="3" id="KW-0479">Metal-binding</keyword>
<accession>A0A8C4GU49</accession>
<dbReference type="OrthoDB" id="374045at2759"/>
<evidence type="ECO:0000313" key="8">
    <source>
        <dbReference type="Proteomes" id="UP000694389"/>
    </source>
</evidence>
<dbReference type="PANTHER" id="PTHR12112:SF47">
    <property type="entry name" value="EXOPOLYPHOSPHATASE PRUNE1"/>
    <property type="match status" value="1"/>
</dbReference>
<evidence type="ECO:0000313" key="7">
    <source>
        <dbReference type="Ensembl" id="ENSDLAP00005032596.2"/>
    </source>
</evidence>
<evidence type="ECO:0000259" key="6">
    <source>
        <dbReference type="SMART" id="SM01131"/>
    </source>
</evidence>
<dbReference type="GO" id="GO:0046872">
    <property type="term" value="F:metal ion binding"/>
    <property type="evidence" value="ECO:0007669"/>
    <property type="project" value="UniProtKB-KW"/>
</dbReference>
<dbReference type="Pfam" id="PF01368">
    <property type="entry name" value="DHH"/>
    <property type="match status" value="1"/>
</dbReference>
<reference evidence="7" key="2">
    <citation type="submission" date="2025-09" db="UniProtKB">
        <authorList>
            <consortium name="Ensembl"/>
        </authorList>
    </citation>
    <scope>IDENTIFICATION</scope>
</reference>
<evidence type="ECO:0000256" key="2">
    <source>
        <dbReference type="ARBA" id="ARBA00010331"/>
    </source>
</evidence>
<comment type="similarity">
    <text evidence="2">Belongs to the PPase class C family. Prune subfamily.</text>
</comment>
<comment type="cofactor">
    <cofactor evidence="1">
        <name>Mn(2+)</name>
        <dbReference type="ChEBI" id="CHEBI:29035"/>
    </cofactor>
</comment>
<proteinExistence type="inferred from homology"/>
<dbReference type="InterPro" id="IPR004097">
    <property type="entry name" value="DHHA2"/>
</dbReference>
<organism evidence="7 8">
    <name type="scientific">Dicentrarchus labrax</name>
    <name type="common">European seabass</name>
    <name type="synonym">Morone labrax</name>
    <dbReference type="NCBI Taxonomy" id="13489"/>
    <lineage>
        <taxon>Eukaryota</taxon>
        <taxon>Metazoa</taxon>
        <taxon>Chordata</taxon>
        <taxon>Craniata</taxon>
        <taxon>Vertebrata</taxon>
        <taxon>Euteleostomi</taxon>
        <taxon>Actinopterygii</taxon>
        <taxon>Neopterygii</taxon>
        <taxon>Teleostei</taxon>
        <taxon>Neoteleostei</taxon>
        <taxon>Acanthomorphata</taxon>
        <taxon>Eupercaria</taxon>
        <taxon>Moronidae</taxon>
        <taxon>Dicentrarchus</taxon>
    </lineage>
</organism>
<name>A0A8C4GU49_DICLA</name>
<dbReference type="Gene3D" id="3.90.1640.10">
    <property type="entry name" value="inorganic pyrophosphatase (n-terminal core)"/>
    <property type="match status" value="1"/>
</dbReference>
<evidence type="ECO:0000256" key="1">
    <source>
        <dbReference type="ARBA" id="ARBA00001936"/>
    </source>
</evidence>
<sequence length="488" mass="53532">MNDFLVSSSAAVKTSFHGYQRVHVVLGSESCDLDSAVSTLAMAYFLSRTSSGLQGGSPVLPVLNIPRSDFHLRADVLLLLREAGVAMETLVFRDEVDLARLHGDRRLVLTLVDHNVLHEPPADLMTHFLFFSTDSDLEGAVVEVIDHHQLQRAASFACPVTIETVASCATLVTERILSRAPEILDRQLALLLYGAMVVDSVNLSPQVGKGTVKDSQMVRLLQTLFPDLPHGGALYSSLHSAKFDLSGLSTDQILLKDMKVVAGGDVRVSVSSVFMSLDSFLCRKNLQQDLRLFCLSRRLDAAVAMTISFNAQSDEPVRQLALYSSSSPYRQQISHALLNAHGPAPCLSPLSSPYKDILAYHQGNALASRRKLLPVLARFLSDWWHREVHCGADGEEELEDQLDQPDMMTSDLAEEHPPHVYSASRHHRRRLGAEDYGSVEEDYCGGMMPPAPVNSLVDGCPLDGGFNQEALLEKFSRMGGVEERGSGQ</sequence>
<evidence type="ECO:0000256" key="4">
    <source>
        <dbReference type="ARBA" id="ARBA00022801"/>
    </source>
</evidence>
<gene>
    <name evidence="7" type="primary">LOC127358125</name>
</gene>
<dbReference type="OMA" id="KRFCARD"/>
<evidence type="ECO:0000256" key="5">
    <source>
        <dbReference type="ARBA" id="ARBA00023211"/>
    </source>
</evidence>
<dbReference type="Proteomes" id="UP000694389">
    <property type="component" value="Unassembled WGS sequence"/>
</dbReference>
<dbReference type="RefSeq" id="XP_051246983.1">
    <property type="nucleotide sequence ID" value="XM_051391023.1"/>
</dbReference>
<dbReference type="AlphaFoldDB" id="A0A8C4GU49"/>
<dbReference type="SUPFAM" id="SSF64182">
    <property type="entry name" value="DHH phosphoesterases"/>
    <property type="match status" value="1"/>
</dbReference>
<keyword evidence="4" id="KW-0378">Hydrolase</keyword>
<keyword evidence="5" id="KW-0464">Manganese</keyword>
<dbReference type="GeneTree" id="ENSGT00450000040262"/>
<keyword evidence="8" id="KW-1185">Reference proteome</keyword>
<reference evidence="7" key="1">
    <citation type="submission" date="2025-08" db="UniProtKB">
        <authorList>
            <consortium name="Ensembl"/>
        </authorList>
    </citation>
    <scope>IDENTIFICATION</scope>
</reference>
<protein>
    <submittedName>
        <fullName evidence="7">Prune exopolyphosphatase 1</fullName>
    </submittedName>
</protein>
<dbReference type="Gene3D" id="3.10.310.20">
    <property type="entry name" value="DHHA2 domain"/>
    <property type="match status" value="1"/>
</dbReference>
<dbReference type="GO" id="GO:0004309">
    <property type="term" value="F:exopolyphosphatase activity"/>
    <property type="evidence" value="ECO:0007669"/>
    <property type="project" value="TreeGrafter"/>
</dbReference>
<feature type="domain" description="DHHA2" evidence="6">
    <location>
        <begin position="235"/>
        <end position="380"/>
    </location>
</feature>
<dbReference type="Pfam" id="PF02833">
    <property type="entry name" value="DHHA2"/>
    <property type="match status" value="1"/>
</dbReference>
<dbReference type="PANTHER" id="PTHR12112">
    <property type="entry name" value="BNIP - RELATED"/>
    <property type="match status" value="1"/>
</dbReference>
<dbReference type="InterPro" id="IPR038222">
    <property type="entry name" value="DHHA2_dom_sf"/>
</dbReference>
<evidence type="ECO:0000256" key="3">
    <source>
        <dbReference type="ARBA" id="ARBA00022723"/>
    </source>
</evidence>
<dbReference type="InterPro" id="IPR038763">
    <property type="entry name" value="DHH_sf"/>
</dbReference>
<dbReference type="GeneID" id="127358125"/>
<dbReference type="Ensembl" id="ENSDLAT00005034788.2">
    <property type="protein sequence ID" value="ENSDLAP00005032596.2"/>
    <property type="gene ID" value="ENSDLAG00005014573.2"/>
</dbReference>
<dbReference type="SMART" id="SM01131">
    <property type="entry name" value="DHHA2"/>
    <property type="match status" value="1"/>
</dbReference>